<keyword evidence="4" id="KW-1185">Reference proteome</keyword>
<protein>
    <submittedName>
        <fullName evidence="3">Uncharacterized protein</fullName>
    </submittedName>
</protein>
<feature type="region of interest" description="Disordered" evidence="1">
    <location>
        <begin position="97"/>
        <end position="134"/>
    </location>
</feature>
<feature type="region of interest" description="Disordered" evidence="1">
    <location>
        <begin position="152"/>
        <end position="185"/>
    </location>
</feature>
<sequence>MRDSGSARPATKMKSSMLHNSAGHGQGHPGHTKTLKITRHPPHAHSGGEPTRRRRACSDHSCRSHQQGAYRRRSCHIRRQEACTRRSYRSRRRGACTCRSCRSPCPCRRASSPRQNSRASSSSSSCPRASHPFRRPCSPRTWCTLGGPCRRSCSRRRSRSRGPRVGLRCPSLPRGPRRAPREREGGWRGGGWLASWFLGVLVCNWWLMVFAKIVWRR</sequence>
<evidence type="ECO:0000256" key="1">
    <source>
        <dbReference type="SAM" id="MobiDB-lite"/>
    </source>
</evidence>
<name>A0AA40B0R6_9PEZI</name>
<feature type="compositionally biased region" description="Basic residues" evidence="1">
    <location>
        <begin position="152"/>
        <end position="162"/>
    </location>
</feature>
<dbReference type="EMBL" id="JAUKUA010000002">
    <property type="protein sequence ID" value="KAK0725528.1"/>
    <property type="molecule type" value="Genomic_DNA"/>
</dbReference>
<gene>
    <name evidence="3" type="ORF">B0H67DRAFT_134334</name>
</gene>
<keyword evidence="2" id="KW-1133">Transmembrane helix</keyword>
<proteinExistence type="predicted"/>
<evidence type="ECO:0000313" key="4">
    <source>
        <dbReference type="Proteomes" id="UP001172102"/>
    </source>
</evidence>
<organism evidence="3 4">
    <name type="scientific">Lasiosphaeris hirsuta</name>
    <dbReference type="NCBI Taxonomy" id="260670"/>
    <lineage>
        <taxon>Eukaryota</taxon>
        <taxon>Fungi</taxon>
        <taxon>Dikarya</taxon>
        <taxon>Ascomycota</taxon>
        <taxon>Pezizomycotina</taxon>
        <taxon>Sordariomycetes</taxon>
        <taxon>Sordariomycetidae</taxon>
        <taxon>Sordariales</taxon>
        <taxon>Lasiosphaeriaceae</taxon>
        <taxon>Lasiosphaeris</taxon>
    </lineage>
</organism>
<feature type="compositionally biased region" description="Low complexity" evidence="1">
    <location>
        <begin position="163"/>
        <end position="174"/>
    </location>
</feature>
<reference evidence="3" key="1">
    <citation type="submission" date="2023-06" db="EMBL/GenBank/DDBJ databases">
        <title>Genome-scale phylogeny and comparative genomics of the fungal order Sordariales.</title>
        <authorList>
            <consortium name="Lawrence Berkeley National Laboratory"/>
            <person name="Hensen N."/>
            <person name="Bonometti L."/>
            <person name="Westerberg I."/>
            <person name="Brannstrom I.O."/>
            <person name="Guillou S."/>
            <person name="Cros-Aarteil S."/>
            <person name="Calhoun S."/>
            <person name="Haridas S."/>
            <person name="Kuo A."/>
            <person name="Mondo S."/>
            <person name="Pangilinan J."/>
            <person name="Riley R."/>
            <person name="Labutti K."/>
            <person name="Andreopoulos B."/>
            <person name="Lipzen A."/>
            <person name="Chen C."/>
            <person name="Yanf M."/>
            <person name="Daum C."/>
            <person name="Ng V."/>
            <person name="Clum A."/>
            <person name="Steindorff A."/>
            <person name="Ohm R."/>
            <person name="Martin F."/>
            <person name="Silar P."/>
            <person name="Natvig D."/>
            <person name="Lalanne C."/>
            <person name="Gautier V."/>
            <person name="Ament-Velasquez S.L."/>
            <person name="Kruys A."/>
            <person name="Hutchinson M.I."/>
            <person name="Powell A.J."/>
            <person name="Barry K."/>
            <person name="Miller A.N."/>
            <person name="Grigoriev I.V."/>
            <person name="Debuchy R."/>
            <person name="Gladieux P."/>
            <person name="Thoren M.H."/>
            <person name="Johannesson H."/>
        </authorList>
    </citation>
    <scope>NUCLEOTIDE SEQUENCE</scope>
    <source>
        <strain evidence="3">SMH4607-1</strain>
    </source>
</reference>
<dbReference type="AlphaFoldDB" id="A0AA40B0R6"/>
<keyword evidence="2" id="KW-0472">Membrane</keyword>
<feature type="compositionally biased region" description="Low complexity" evidence="1">
    <location>
        <begin position="100"/>
        <end position="130"/>
    </location>
</feature>
<keyword evidence="2" id="KW-0812">Transmembrane</keyword>
<dbReference type="Proteomes" id="UP001172102">
    <property type="component" value="Unassembled WGS sequence"/>
</dbReference>
<feature type="transmembrane region" description="Helical" evidence="2">
    <location>
        <begin position="191"/>
        <end position="215"/>
    </location>
</feature>
<comment type="caution">
    <text evidence="3">The sequence shown here is derived from an EMBL/GenBank/DDBJ whole genome shotgun (WGS) entry which is preliminary data.</text>
</comment>
<evidence type="ECO:0000313" key="3">
    <source>
        <dbReference type="EMBL" id="KAK0725528.1"/>
    </source>
</evidence>
<feature type="compositionally biased region" description="Basic residues" evidence="1">
    <location>
        <begin position="30"/>
        <end position="43"/>
    </location>
</feature>
<accession>A0AA40B0R6</accession>
<evidence type="ECO:0000256" key="2">
    <source>
        <dbReference type="SAM" id="Phobius"/>
    </source>
</evidence>
<feature type="region of interest" description="Disordered" evidence="1">
    <location>
        <begin position="1"/>
        <end position="63"/>
    </location>
</feature>